<keyword evidence="1" id="KW-0812">Transmembrane</keyword>
<feature type="transmembrane region" description="Helical" evidence="1">
    <location>
        <begin position="30"/>
        <end position="53"/>
    </location>
</feature>
<dbReference type="EMBL" id="L20296">
    <property type="protein sequence ID" value="AAA65609.1"/>
    <property type="molecule type" value="Genomic_DNA"/>
</dbReference>
<protein>
    <submittedName>
        <fullName evidence="2">YBR1703</fullName>
    </submittedName>
</protein>
<evidence type="ECO:0000256" key="1">
    <source>
        <dbReference type="SAM" id="Phobius"/>
    </source>
</evidence>
<reference evidence="2" key="1">
    <citation type="journal article" date="1993" name="Yeast">
        <title>The complete sequence of a 6794 bp segment located on the right arm of chromosome II of Saccharomyces cerevisiae. Finding of a putative dUTPase in a yeast.</title>
        <authorList>
            <person name="Doignon F."/>
            <person name="Biteau N."/>
            <person name="Aigle M."/>
            <person name="Crouzet M."/>
        </authorList>
    </citation>
    <scope>NUCLEOTIDE SEQUENCE</scope>
</reference>
<proteinExistence type="predicted"/>
<keyword evidence="1" id="KW-0472">Membrane</keyword>
<name>V9GZL1_YEASX</name>
<accession>V9GZL1</accession>
<sequence>MTTSSKQNPKMVLSESKLWLSTVLSKYSDFLMYGSRSIFLVFKSILGIAILCATAKEASCNSMEESVLVIDNIIWKGIPISINLEFPMTDTTISLAVLYDLN</sequence>
<evidence type="ECO:0000313" key="2">
    <source>
        <dbReference type="EMBL" id="AAA65609.1"/>
    </source>
</evidence>
<organism evidence="2">
    <name type="scientific">Saccharomyces cerevisiae</name>
    <name type="common">Baker's yeast</name>
    <dbReference type="NCBI Taxonomy" id="4932"/>
    <lineage>
        <taxon>Eukaryota</taxon>
        <taxon>Fungi</taxon>
        <taxon>Dikarya</taxon>
        <taxon>Ascomycota</taxon>
        <taxon>Saccharomycotina</taxon>
        <taxon>Saccharomycetes</taxon>
        <taxon>Saccharomycetales</taxon>
        <taxon>Saccharomycetaceae</taxon>
        <taxon>Saccharomyces</taxon>
    </lineage>
</organism>
<keyword evidence="1" id="KW-1133">Transmembrane helix</keyword>
<dbReference type="AlphaFoldDB" id="V9GZL1"/>